<dbReference type="EMBL" id="BHZE01000012">
    <property type="protein sequence ID" value="GCD77867.1"/>
    <property type="molecule type" value="Genomic_DNA"/>
</dbReference>
<name>A0A401XLH3_9FLAO</name>
<dbReference type="RefSeq" id="WP_160160551.1">
    <property type="nucleotide sequence ID" value="NZ_BHZE01000012.1"/>
</dbReference>
<dbReference type="AlphaFoldDB" id="A0A401XLH3"/>
<gene>
    <name evidence="1" type="ORF">JCM31826_13490</name>
</gene>
<accession>A0A401XLH3</accession>
<dbReference type="Proteomes" id="UP000286715">
    <property type="component" value="Unassembled WGS sequence"/>
</dbReference>
<evidence type="ECO:0000313" key="2">
    <source>
        <dbReference type="Proteomes" id="UP000286715"/>
    </source>
</evidence>
<proteinExistence type="predicted"/>
<sequence length="52" mass="6017">MDIHDVNSIIAQVEKALKKRKRSGSLSVNEIQARWEYDRKTKSTVIIITFKA</sequence>
<protein>
    <submittedName>
        <fullName evidence="1">Uncharacterized protein</fullName>
    </submittedName>
</protein>
<reference evidence="1 2" key="1">
    <citation type="submission" date="2018-11" db="EMBL/GenBank/DDBJ databases">
        <title>Schleiferia aggregans sp. nov., a moderately thermophilic heterotrophic bacterium isolated from microbial mats at a terrestrial hot spring.</title>
        <authorList>
            <person name="Iino T."/>
            <person name="Ohkuma M."/>
            <person name="Haruta S."/>
        </authorList>
    </citation>
    <scope>NUCLEOTIDE SEQUENCE [LARGE SCALE GENOMIC DNA]</scope>
    <source>
        <strain evidence="1 2">LA</strain>
    </source>
</reference>
<keyword evidence="2" id="KW-1185">Reference proteome</keyword>
<evidence type="ECO:0000313" key="1">
    <source>
        <dbReference type="EMBL" id="GCD77867.1"/>
    </source>
</evidence>
<comment type="caution">
    <text evidence="1">The sequence shown here is derived from an EMBL/GenBank/DDBJ whole genome shotgun (WGS) entry which is preliminary data.</text>
</comment>
<organism evidence="1 2">
    <name type="scientific">Thermaurantimonas aggregans</name>
    <dbReference type="NCBI Taxonomy" id="2173829"/>
    <lineage>
        <taxon>Bacteria</taxon>
        <taxon>Pseudomonadati</taxon>
        <taxon>Bacteroidota</taxon>
        <taxon>Flavobacteriia</taxon>
        <taxon>Flavobacteriales</taxon>
        <taxon>Schleiferiaceae</taxon>
        <taxon>Thermaurantimonas</taxon>
    </lineage>
</organism>